<dbReference type="AlphaFoldDB" id="A0A5B7DI87"/>
<accession>A0A5B7DI87</accession>
<evidence type="ECO:0000313" key="1">
    <source>
        <dbReference type="EMBL" id="MPC20897.1"/>
    </source>
</evidence>
<sequence length="79" mass="8390">MNGGVCLHNSSLHHNCLNDGHSSGFHTGIAPEGGEGTDDHRETNQTFLTRGFFGTSLGALCHSRERQTLSQGAAKPISK</sequence>
<keyword evidence="2" id="KW-1185">Reference proteome</keyword>
<protein>
    <submittedName>
        <fullName evidence="1">Uncharacterized protein</fullName>
    </submittedName>
</protein>
<gene>
    <name evidence="1" type="ORF">E2C01_013860</name>
</gene>
<organism evidence="1 2">
    <name type="scientific">Portunus trituberculatus</name>
    <name type="common">Swimming crab</name>
    <name type="synonym">Neptunus trituberculatus</name>
    <dbReference type="NCBI Taxonomy" id="210409"/>
    <lineage>
        <taxon>Eukaryota</taxon>
        <taxon>Metazoa</taxon>
        <taxon>Ecdysozoa</taxon>
        <taxon>Arthropoda</taxon>
        <taxon>Crustacea</taxon>
        <taxon>Multicrustacea</taxon>
        <taxon>Malacostraca</taxon>
        <taxon>Eumalacostraca</taxon>
        <taxon>Eucarida</taxon>
        <taxon>Decapoda</taxon>
        <taxon>Pleocyemata</taxon>
        <taxon>Brachyura</taxon>
        <taxon>Eubrachyura</taxon>
        <taxon>Portunoidea</taxon>
        <taxon>Portunidae</taxon>
        <taxon>Portuninae</taxon>
        <taxon>Portunus</taxon>
    </lineage>
</organism>
<evidence type="ECO:0000313" key="2">
    <source>
        <dbReference type="Proteomes" id="UP000324222"/>
    </source>
</evidence>
<name>A0A5B7DI87_PORTR</name>
<dbReference type="EMBL" id="VSRR010000922">
    <property type="protein sequence ID" value="MPC20897.1"/>
    <property type="molecule type" value="Genomic_DNA"/>
</dbReference>
<proteinExistence type="predicted"/>
<comment type="caution">
    <text evidence="1">The sequence shown here is derived from an EMBL/GenBank/DDBJ whole genome shotgun (WGS) entry which is preliminary data.</text>
</comment>
<dbReference type="Proteomes" id="UP000324222">
    <property type="component" value="Unassembled WGS sequence"/>
</dbReference>
<reference evidence="1 2" key="1">
    <citation type="submission" date="2019-05" db="EMBL/GenBank/DDBJ databases">
        <title>Another draft genome of Portunus trituberculatus and its Hox gene families provides insights of decapod evolution.</title>
        <authorList>
            <person name="Jeong J.-H."/>
            <person name="Song I."/>
            <person name="Kim S."/>
            <person name="Choi T."/>
            <person name="Kim D."/>
            <person name="Ryu S."/>
            <person name="Kim W."/>
        </authorList>
    </citation>
    <scope>NUCLEOTIDE SEQUENCE [LARGE SCALE GENOMIC DNA]</scope>
    <source>
        <tissue evidence="1">Muscle</tissue>
    </source>
</reference>